<comment type="caution">
    <text evidence="17">The sequence shown here is derived from an EMBL/GenBank/DDBJ whole genome shotgun (WGS) entry which is preliminary data.</text>
</comment>
<evidence type="ECO:0000256" key="3">
    <source>
        <dbReference type="ARBA" id="ARBA00004586"/>
    </source>
</evidence>
<keyword evidence="7" id="KW-0963">Cytoplasm</keyword>
<evidence type="ECO:0000256" key="7">
    <source>
        <dbReference type="ARBA" id="ARBA00022490"/>
    </source>
</evidence>
<evidence type="ECO:0000256" key="14">
    <source>
        <dbReference type="RuleBase" id="RU003845"/>
    </source>
</evidence>
<keyword evidence="9" id="KW-0256">Endoplasmic reticulum</keyword>
<dbReference type="Gene3D" id="2.40.160.120">
    <property type="match status" value="1"/>
</dbReference>
<feature type="compositionally biased region" description="Polar residues" evidence="15">
    <location>
        <begin position="34"/>
        <end position="56"/>
    </location>
</feature>
<dbReference type="EMBL" id="CAAE01014653">
    <property type="protein sequence ID" value="CAG01633.1"/>
    <property type="molecule type" value="Genomic_DNA"/>
</dbReference>
<dbReference type="PROSITE" id="PS50003">
    <property type="entry name" value="PH_DOMAIN"/>
    <property type="match status" value="1"/>
</dbReference>
<gene>
    <name evidence="17" type="ORF">GSTENG00020461001</name>
</gene>
<evidence type="ECO:0000256" key="8">
    <source>
        <dbReference type="ARBA" id="ARBA00022553"/>
    </source>
</evidence>
<feature type="non-terminal residue" evidence="17">
    <location>
        <position position="809"/>
    </location>
</feature>
<dbReference type="InterPro" id="IPR018494">
    <property type="entry name" value="Oxysterol-bd_CS"/>
</dbReference>
<keyword evidence="10 14" id="KW-0445">Lipid transport</keyword>
<dbReference type="Gene3D" id="2.30.29.30">
    <property type="entry name" value="Pleckstrin-homology domain (PH domain)/Phosphotyrosine-binding domain (PTB)"/>
    <property type="match status" value="1"/>
</dbReference>
<feature type="domain" description="PH" evidence="16">
    <location>
        <begin position="83"/>
        <end position="202"/>
    </location>
</feature>
<evidence type="ECO:0000256" key="11">
    <source>
        <dbReference type="ARBA" id="ARBA00023121"/>
    </source>
</evidence>
<dbReference type="PANTHER" id="PTHR10972">
    <property type="entry name" value="OXYSTEROL-BINDING PROTEIN-RELATED"/>
    <property type="match status" value="1"/>
</dbReference>
<evidence type="ECO:0000256" key="12">
    <source>
        <dbReference type="ARBA" id="ARBA00023136"/>
    </source>
</evidence>
<evidence type="ECO:0000256" key="10">
    <source>
        <dbReference type="ARBA" id="ARBA00023055"/>
    </source>
</evidence>
<feature type="region of interest" description="Disordered" evidence="15">
    <location>
        <begin position="376"/>
        <end position="401"/>
    </location>
</feature>
<dbReference type="AlphaFoldDB" id="Q4SCJ9"/>
<keyword evidence="5 14" id="KW-0813">Transport</keyword>
<dbReference type="GO" id="GO:0006699">
    <property type="term" value="P:bile acid biosynthetic process"/>
    <property type="evidence" value="ECO:0007669"/>
    <property type="project" value="UniProtKB-ARBA"/>
</dbReference>
<dbReference type="OrthoDB" id="1854502at2759"/>
<keyword evidence="8" id="KW-0597">Phosphoprotein</keyword>
<keyword evidence="11" id="KW-0446">Lipid-binding</keyword>
<sequence length="809" mass="91216">MDIGGQNIEMDPQVCPPPLSSNQSVVSGLDKTPRSTFNPGHSRRNSTGSVKHSKQSNNWEVMNDLHQMDMSSVPGSTLDLNIPGICEGYLMKRRKYPLNGWHKRYFLLEKGILKYSKTQQDIQRGKLHGSLDVSLAVMSINKKAKRIDLDAGDNLYHIKPLKYANSASLYHQEVGSPALSASTQSGVNKVSAWLQQTHDIDATSSELARCQLELTELAQLIQRLQWLEGGLPLTSTDLDTRISMHFTSSHLSTSSSCLGTSVKSIPDYVYSQLSSPHVTSPEAKKLHQEIYSVSQKVHASLKSVHDVLTLERERVRQAWTGPDLRQNTSEQLATLCSTLTERTPSLGRHSHRTPSVADSMAEYYDASEVIICETSSEAEASDESGLSDITTTSNSEPDEGHATATLNYRASLNSAPHKPSLAPTSTGNVPILYAESAVMTAWLMCPQAFVLSNLNISHSQPDITEGRRTALPAPGTDNSHIGIMTILYNNIGKDLSRVSMPVALNEPLCLLQRLSEELEYTDLLDIANHIEDPYERMVYVAVFSISGYAWASWRYRYKPFNPVLGETYESHREDRGFHYVSEQVSHHPPISACHAESENFTFWQDQRWKNKFWGKSVEIISSGLVNVTLPRYGDHYEWNKAVTCIHNVLSQQRWLEHYGEVVIRNTKSDICTCKITFVKSRYWSSDNSKNEVQGVVLNRAGEVVHRFGGLWHEGIFCDTLPTPKCIWKPNAQPEDHFDYYGFSRYARELNELTPELEAVLPPTDTRFRPDQRGEEHVPRFFRKDVDQAGREVWLSNGTYWQLRKEPGFP</sequence>
<keyword evidence="12" id="KW-0472">Membrane</keyword>
<reference evidence="17" key="1">
    <citation type="journal article" date="2004" name="Nature">
        <title>Genome duplication in the teleost fish Tetraodon nigroviridis reveals the early vertebrate proto-karyotype.</title>
        <authorList>
            <person name="Jaillon O."/>
            <person name="Aury J.-M."/>
            <person name="Brunet F."/>
            <person name="Petit J.-L."/>
            <person name="Stange-Thomann N."/>
            <person name="Mauceli E."/>
            <person name="Bouneau L."/>
            <person name="Fischer C."/>
            <person name="Ozouf-Costaz C."/>
            <person name="Bernot A."/>
            <person name="Nicaud S."/>
            <person name="Jaffe D."/>
            <person name="Fisher S."/>
            <person name="Lutfalla G."/>
            <person name="Dossat C."/>
            <person name="Segurens B."/>
            <person name="Dasilva C."/>
            <person name="Salanoubat M."/>
            <person name="Levy M."/>
            <person name="Boudet N."/>
            <person name="Castellano S."/>
            <person name="Anthouard V."/>
            <person name="Jubin C."/>
            <person name="Castelli V."/>
            <person name="Katinka M."/>
            <person name="Vacherie B."/>
            <person name="Biemont C."/>
            <person name="Skalli Z."/>
            <person name="Cattolico L."/>
            <person name="Poulain J."/>
            <person name="De Berardinis V."/>
            <person name="Cruaud C."/>
            <person name="Duprat S."/>
            <person name="Brottier P."/>
            <person name="Coutanceau J.-P."/>
            <person name="Gouzy J."/>
            <person name="Parra G."/>
            <person name="Lardier G."/>
            <person name="Chapple C."/>
            <person name="McKernan K.J."/>
            <person name="McEwan P."/>
            <person name="Bosak S."/>
            <person name="Kellis M."/>
            <person name="Volff J.-N."/>
            <person name="Guigo R."/>
            <person name="Zody M.C."/>
            <person name="Mesirov J."/>
            <person name="Lindblad-Toh K."/>
            <person name="Birren B."/>
            <person name="Nusbaum C."/>
            <person name="Kahn D."/>
            <person name="Robinson-Rechavi M."/>
            <person name="Laudet V."/>
            <person name="Schachter V."/>
            <person name="Quetier F."/>
            <person name="Saurin W."/>
            <person name="Scarpelli C."/>
            <person name="Wincker P."/>
            <person name="Lander E.S."/>
            <person name="Weissenbach J."/>
            <person name="Roest Crollius H."/>
        </authorList>
    </citation>
    <scope>NUCLEOTIDE SEQUENCE [LARGE SCALE GENOMIC DNA]</scope>
</reference>
<dbReference type="FunFam" id="2.30.29.30:FF:000011">
    <property type="entry name" value="Oxysterol-binding protein"/>
    <property type="match status" value="1"/>
</dbReference>
<evidence type="ECO:0000259" key="16">
    <source>
        <dbReference type="PROSITE" id="PS50003"/>
    </source>
</evidence>
<evidence type="ECO:0000256" key="6">
    <source>
        <dbReference type="ARBA" id="ARBA00022475"/>
    </source>
</evidence>
<dbReference type="GO" id="GO:0120015">
    <property type="term" value="F:sterol transfer activity"/>
    <property type="evidence" value="ECO:0007669"/>
    <property type="project" value="UniProtKB-ARBA"/>
</dbReference>
<dbReference type="FunFam" id="2.40.160.120:FF:000001">
    <property type="entry name" value="Oxysterol-binding protein"/>
    <property type="match status" value="1"/>
</dbReference>
<name>Q4SCJ9_TETNG</name>
<dbReference type="InterPro" id="IPR041680">
    <property type="entry name" value="PH_8"/>
</dbReference>
<dbReference type="PANTHER" id="PTHR10972:SF146">
    <property type="entry name" value="OXYSTEROL-BINDING PROTEIN"/>
    <property type="match status" value="1"/>
</dbReference>
<proteinExistence type="inferred from homology"/>
<dbReference type="SUPFAM" id="SSF50729">
    <property type="entry name" value="PH domain-like"/>
    <property type="match status" value="1"/>
</dbReference>
<dbReference type="GO" id="GO:0097038">
    <property type="term" value="C:perinuclear endoplasmic reticulum"/>
    <property type="evidence" value="ECO:0007669"/>
    <property type="project" value="TreeGrafter"/>
</dbReference>
<evidence type="ECO:0000256" key="15">
    <source>
        <dbReference type="SAM" id="MobiDB-lite"/>
    </source>
</evidence>
<evidence type="ECO:0000256" key="2">
    <source>
        <dbReference type="ARBA" id="ARBA00004514"/>
    </source>
</evidence>
<dbReference type="GO" id="GO:0015485">
    <property type="term" value="F:cholesterol binding"/>
    <property type="evidence" value="ECO:0007669"/>
    <property type="project" value="TreeGrafter"/>
</dbReference>
<evidence type="ECO:0000256" key="13">
    <source>
        <dbReference type="RuleBase" id="RU003844"/>
    </source>
</evidence>
<protein>
    <recommendedName>
        <fullName evidence="14">Oxysterol-binding protein</fullName>
    </recommendedName>
</protein>
<dbReference type="SUPFAM" id="SSF144000">
    <property type="entry name" value="Oxysterol-binding protein-like"/>
    <property type="match status" value="1"/>
</dbReference>
<organism evidence="17">
    <name type="scientific">Tetraodon nigroviridis</name>
    <name type="common">Spotted green pufferfish</name>
    <name type="synonym">Chelonodon nigroviridis</name>
    <dbReference type="NCBI Taxonomy" id="99883"/>
    <lineage>
        <taxon>Eukaryota</taxon>
        <taxon>Metazoa</taxon>
        <taxon>Chordata</taxon>
        <taxon>Craniata</taxon>
        <taxon>Vertebrata</taxon>
        <taxon>Euteleostomi</taxon>
        <taxon>Actinopterygii</taxon>
        <taxon>Neopterygii</taxon>
        <taxon>Teleostei</taxon>
        <taxon>Neoteleostei</taxon>
        <taxon>Acanthomorphata</taxon>
        <taxon>Eupercaria</taxon>
        <taxon>Tetraodontiformes</taxon>
        <taxon>Tetradontoidea</taxon>
        <taxon>Tetraodontidae</taxon>
        <taxon>Tetraodon</taxon>
    </lineage>
</organism>
<dbReference type="InterPro" id="IPR011993">
    <property type="entry name" value="PH-like_dom_sf"/>
</dbReference>
<dbReference type="InterPro" id="IPR037239">
    <property type="entry name" value="OSBP_sf"/>
</dbReference>
<accession>Q4SCJ9</accession>
<comment type="subcellular location">
    <subcellularLocation>
        <location evidence="1">Cell membrane</location>
    </subcellularLocation>
    <subcellularLocation>
        <location evidence="2">Cytoplasm</location>
        <location evidence="2">Cytosol</location>
    </subcellularLocation>
    <subcellularLocation>
        <location evidence="3">Endoplasmic reticulum membrane</location>
    </subcellularLocation>
</comment>
<evidence type="ECO:0000313" key="17">
    <source>
        <dbReference type="EMBL" id="CAG01633.1"/>
    </source>
</evidence>
<dbReference type="KEGG" id="tng:GSTEN00020461G001"/>
<evidence type="ECO:0000256" key="9">
    <source>
        <dbReference type="ARBA" id="ARBA00022824"/>
    </source>
</evidence>
<feature type="region of interest" description="Disordered" evidence="15">
    <location>
        <begin position="1"/>
        <end position="56"/>
    </location>
</feature>
<reference evidence="17" key="2">
    <citation type="submission" date="2004-02" db="EMBL/GenBank/DDBJ databases">
        <authorList>
            <consortium name="Genoscope"/>
            <consortium name="Whitehead Institute Centre for Genome Research"/>
        </authorList>
    </citation>
    <scope>NUCLEOTIDE SEQUENCE</scope>
</reference>
<dbReference type="GO" id="GO:0005829">
    <property type="term" value="C:cytosol"/>
    <property type="evidence" value="ECO:0007669"/>
    <property type="project" value="UniProtKB-SubCell"/>
</dbReference>
<dbReference type="GO" id="GO:0005886">
    <property type="term" value="C:plasma membrane"/>
    <property type="evidence" value="ECO:0007669"/>
    <property type="project" value="UniProtKB-SubCell"/>
</dbReference>
<evidence type="ECO:0000256" key="4">
    <source>
        <dbReference type="ARBA" id="ARBA00008842"/>
    </source>
</evidence>
<evidence type="ECO:0000256" key="1">
    <source>
        <dbReference type="ARBA" id="ARBA00004236"/>
    </source>
</evidence>
<keyword evidence="6" id="KW-1003">Cell membrane</keyword>
<dbReference type="InterPro" id="IPR001849">
    <property type="entry name" value="PH_domain"/>
</dbReference>
<dbReference type="Pfam" id="PF15409">
    <property type="entry name" value="PH_8"/>
    <property type="match status" value="1"/>
</dbReference>
<dbReference type="GO" id="GO:0005789">
    <property type="term" value="C:endoplasmic reticulum membrane"/>
    <property type="evidence" value="ECO:0007669"/>
    <property type="project" value="UniProtKB-SubCell"/>
</dbReference>
<evidence type="ECO:0000256" key="5">
    <source>
        <dbReference type="ARBA" id="ARBA00022448"/>
    </source>
</evidence>
<comment type="similarity">
    <text evidence="4 13">Belongs to the OSBP family.</text>
</comment>
<dbReference type="InterPro" id="IPR000648">
    <property type="entry name" value="Oxysterol-bd"/>
</dbReference>
<dbReference type="GO" id="GO:0031965">
    <property type="term" value="C:nuclear membrane"/>
    <property type="evidence" value="ECO:0007669"/>
    <property type="project" value="TreeGrafter"/>
</dbReference>
<dbReference type="PROSITE" id="PS01013">
    <property type="entry name" value="OSBP"/>
    <property type="match status" value="1"/>
</dbReference>
<dbReference type="Pfam" id="PF01237">
    <property type="entry name" value="Oxysterol_BP"/>
    <property type="match status" value="1"/>
</dbReference>